<evidence type="ECO:0000256" key="1">
    <source>
        <dbReference type="ARBA" id="ARBA00005417"/>
    </source>
</evidence>
<evidence type="ECO:0000259" key="7">
    <source>
        <dbReference type="PROSITE" id="PS50893"/>
    </source>
</evidence>
<dbReference type="AlphaFoldDB" id="A0A927R8F2"/>
<evidence type="ECO:0000256" key="2">
    <source>
        <dbReference type="ARBA" id="ARBA00022448"/>
    </source>
</evidence>
<dbReference type="InterPro" id="IPR017871">
    <property type="entry name" value="ABC_transporter-like_CS"/>
</dbReference>
<dbReference type="PROSITE" id="PS50893">
    <property type="entry name" value="ABC_TRANSPORTER_2"/>
    <property type="match status" value="1"/>
</dbReference>
<dbReference type="PANTHER" id="PTHR43117">
    <property type="entry name" value="OSMOPROTECTANT IMPORT ATP-BINDING PROTEIN OSMV"/>
    <property type="match status" value="1"/>
</dbReference>
<dbReference type="FunFam" id="3.40.50.300:FF:000425">
    <property type="entry name" value="Probable ABC transporter, ATP-binding subunit"/>
    <property type="match status" value="1"/>
</dbReference>
<dbReference type="SUPFAM" id="SSF52540">
    <property type="entry name" value="P-loop containing nucleoside triphosphate hydrolases"/>
    <property type="match status" value="1"/>
</dbReference>
<dbReference type="GO" id="GO:0015418">
    <property type="term" value="F:ABC-type quaternary ammonium compound transporting activity"/>
    <property type="evidence" value="ECO:0007669"/>
    <property type="project" value="UniProtKB-EC"/>
</dbReference>
<dbReference type="SMART" id="SM00382">
    <property type="entry name" value="AAA"/>
    <property type="match status" value="1"/>
</dbReference>
<dbReference type="Pfam" id="PF00005">
    <property type="entry name" value="ABC_tran"/>
    <property type="match status" value="1"/>
</dbReference>
<organism evidence="8 9">
    <name type="scientific">Actinopolymorpha pittospori</name>
    <dbReference type="NCBI Taxonomy" id="648752"/>
    <lineage>
        <taxon>Bacteria</taxon>
        <taxon>Bacillati</taxon>
        <taxon>Actinomycetota</taxon>
        <taxon>Actinomycetes</taxon>
        <taxon>Propionibacteriales</taxon>
        <taxon>Actinopolymorphaceae</taxon>
        <taxon>Actinopolymorpha</taxon>
    </lineage>
</organism>
<comment type="similarity">
    <text evidence="1">Belongs to the ABC transporter superfamily.</text>
</comment>
<sequence>MIEFESVSKRYPDGTLAVDELDLRAPSGEITVFVGPSGCGKTTSLRMVNRMVEPTSGRILIDGQDTGATNPAQLRRGIGYVIQHAGLFPHRTVVDNVATVPYLLGWNRKKARGHAMELLERVGLDAHLASRYPAQLSGGQQQRVGVARALAADPPVMLMDEPFSAVDPVVRESLQEEFLRLQDELDKTIIFVTHDIDEAVKLGDRVAVFRAGGHLAQFAEPKDLLEHPADEFVAGFVGKDRGYRALSFTPAEGIAIEPEPTVRLGVPIRDARAAASDGWVLVVDDEQRPQGWLDARGSNQDAVSADHLNRAGTVATVTGSLRTVLDAALSSPTGRGVVADAQGRLLGTVQAGPVLARVDQVNGRTRGNPAANSTGGGSGAGSAEAEREGAGQ</sequence>
<evidence type="ECO:0000313" key="9">
    <source>
        <dbReference type="Proteomes" id="UP000638648"/>
    </source>
</evidence>
<keyword evidence="2" id="KW-0813">Transport</keyword>
<evidence type="ECO:0000256" key="4">
    <source>
        <dbReference type="ARBA" id="ARBA00022840"/>
    </source>
</evidence>
<keyword evidence="3" id="KW-0547">Nucleotide-binding</keyword>
<dbReference type="InterPro" id="IPR027417">
    <property type="entry name" value="P-loop_NTPase"/>
</dbReference>
<dbReference type="EMBL" id="JADBEM010000001">
    <property type="protein sequence ID" value="MBE1605314.1"/>
    <property type="molecule type" value="Genomic_DNA"/>
</dbReference>
<accession>A0A927R8F2</accession>
<dbReference type="Proteomes" id="UP000638648">
    <property type="component" value="Unassembled WGS sequence"/>
</dbReference>
<comment type="caution">
    <text evidence="8">The sequence shown here is derived from an EMBL/GenBank/DDBJ whole genome shotgun (WGS) entry which is preliminary data.</text>
</comment>
<evidence type="ECO:0000256" key="6">
    <source>
        <dbReference type="SAM" id="MobiDB-lite"/>
    </source>
</evidence>
<name>A0A927R8F2_9ACTN</name>
<dbReference type="GO" id="GO:0005524">
    <property type="term" value="F:ATP binding"/>
    <property type="evidence" value="ECO:0007669"/>
    <property type="project" value="UniProtKB-KW"/>
</dbReference>
<dbReference type="RefSeq" id="WP_192749673.1">
    <property type="nucleotide sequence ID" value="NZ_BAABJL010000093.1"/>
</dbReference>
<keyword evidence="9" id="KW-1185">Reference proteome</keyword>
<dbReference type="Gene3D" id="3.40.50.300">
    <property type="entry name" value="P-loop containing nucleotide triphosphate hydrolases"/>
    <property type="match status" value="1"/>
</dbReference>
<dbReference type="GO" id="GO:0016887">
    <property type="term" value="F:ATP hydrolysis activity"/>
    <property type="evidence" value="ECO:0007669"/>
    <property type="project" value="InterPro"/>
</dbReference>
<reference evidence="8" key="1">
    <citation type="submission" date="2020-10" db="EMBL/GenBank/DDBJ databases">
        <title>Sequencing the genomes of 1000 actinobacteria strains.</title>
        <authorList>
            <person name="Klenk H.-P."/>
        </authorList>
    </citation>
    <scope>NUCLEOTIDE SEQUENCE</scope>
    <source>
        <strain evidence="8">DSM 45354</strain>
    </source>
</reference>
<gene>
    <name evidence="8" type="ORF">HEB94_002162</name>
</gene>
<proteinExistence type="inferred from homology"/>
<dbReference type="PROSITE" id="PS00211">
    <property type="entry name" value="ABC_TRANSPORTER_1"/>
    <property type="match status" value="1"/>
</dbReference>
<evidence type="ECO:0000313" key="8">
    <source>
        <dbReference type="EMBL" id="MBE1605314.1"/>
    </source>
</evidence>
<evidence type="ECO:0000256" key="3">
    <source>
        <dbReference type="ARBA" id="ARBA00022741"/>
    </source>
</evidence>
<feature type="region of interest" description="Disordered" evidence="6">
    <location>
        <begin position="359"/>
        <end position="392"/>
    </location>
</feature>
<feature type="domain" description="ABC transporter" evidence="7">
    <location>
        <begin position="2"/>
        <end position="237"/>
    </location>
</feature>
<dbReference type="PANTHER" id="PTHR43117:SF4">
    <property type="entry name" value="OSMOPROTECTANT IMPORT ATP-BINDING PROTEIN OSMV"/>
    <property type="match status" value="1"/>
</dbReference>
<protein>
    <recommendedName>
        <fullName evidence="5">ABC-type quaternary amine transporter</fullName>
        <ecNumber evidence="5">7.6.2.9</ecNumber>
    </recommendedName>
</protein>
<dbReference type="EC" id="7.6.2.9" evidence="5"/>
<keyword evidence="4 8" id="KW-0067">ATP-binding</keyword>
<dbReference type="InterPro" id="IPR003439">
    <property type="entry name" value="ABC_transporter-like_ATP-bd"/>
</dbReference>
<dbReference type="InterPro" id="IPR003593">
    <property type="entry name" value="AAA+_ATPase"/>
</dbReference>
<evidence type="ECO:0000256" key="5">
    <source>
        <dbReference type="ARBA" id="ARBA00066388"/>
    </source>
</evidence>